<evidence type="ECO:0000313" key="3">
    <source>
        <dbReference type="EnsemblMetazoa" id="ISCW007337-PA"/>
    </source>
</evidence>
<dbReference type="EMBL" id="DS807717">
    <property type="protein sequence ID" value="EEC10922.1"/>
    <property type="molecule type" value="Genomic_DNA"/>
</dbReference>
<keyword evidence="2" id="KW-0687">Ribonucleoprotein</keyword>
<dbReference type="Proteomes" id="UP000001555">
    <property type="component" value="Unassembled WGS sequence"/>
</dbReference>
<dbReference type="VEuPathDB" id="VectorBase:ISCW007337"/>
<dbReference type="InParanoid" id="B7PWF0"/>
<dbReference type="Pfam" id="PF00333">
    <property type="entry name" value="Ribosomal_S5"/>
    <property type="match status" value="1"/>
</dbReference>
<dbReference type="EMBL" id="ABJB010909034">
    <property type="status" value="NOT_ANNOTATED_CDS"/>
    <property type="molecule type" value="Genomic_DNA"/>
</dbReference>
<dbReference type="STRING" id="6945.B7PWF0"/>
<dbReference type="PaxDb" id="6945-B7PWF0"/>
<gene>
    <name evidence="2" type="ORF">IscW_ISCW007337</name>
</gene>
<protein>
    <submittedName>
        <fullName evidence="2 3">40S ribosomal protein S2, putative</fullName>
    </submittedName>
</protein>
<dbReference type="HOGENOM" id="CLU_1877707_0_0_1"/>
<dbReference type="EMBL" id="ABJB010598823">
    <property type="status" value="NOT_ANNOTATED_CDS"/>
    <property type="molecule type" value="Genomic_DNA"/>
</dbReference>
<dbReference type="GO" id="GO:0003735">
    <property type="term" value="F:structural constituent of ribosome"/>
    <property type="evidence" value="ECO:0007669"/>
    <property type="project" value="InterPro"/>
</dbReference>
<dbReference type="InterPro" id="IPR013810">
    <property type="entry name" value="Ribosomal_uS5_N"/>
</dbReference>
<dbReference type="AlphaFoldDB" id="B7PWF0"/>
<dbReference type="VEuPathDB" id="VectorBase:ISCI007337"/>
<reference evidence="2 4" key="1">
    <citation type="submission" date="2008-03" db="EMBL/GenBank/DDBJ databases">
        <title>Annotation of Ixodes scapularis.</title>
        <authorList>
            <consortium name="Ixodes scapularis Genome Project Consortium"/>
            <person name="Caler E."/>
            <person name="Hannick L.I."/>
            <person name="Bidwell S."/>
            <person name="Joardar V."/>
            <person name="Thiagarajan M."/>
            <person name="Amedeo P."/>
            <person name="Galinsky K.J."/>
            <person name="Schobel S."/>
            <person name="Inman J."/>
            <person name="Hostetler J."/>
            <person name="Miller J."/>
            <person name="Hammond M."/>
            <person name="Megy K."/>
            <person name="Lawson D."/>
            <person name="Kodira C."/>
            <person name="Sutton G."/>
            <person name="Meyer J."/>
            <person name="Hill C.A."/>
            <person name="Birren B."/>
            <person name="Nene V."/>
            <person name="Collins F."/>
            <person name="Alarcon-Chaidez F."/>
            <person name="Wikel S."/>
            <person name="Strausberg R."/>
        </authorList>
    </citation>
    <scope>NUCLEOTIDE SEQUENCE [LARGE SCALE GENOMIC DNA]</scope>
    <source>
        <strain evidence="4">Wikel</strain>
        <strain evidence="2">Wikel colony</strain>
    </source>
</reference>
<keyword evidence="4" id="KW-1185">Reference proteome</keyword>
<dbReference type="Gene3D" id="3.30.230.10">
    <property type="match status" value="1"/>
</dbReference>
<dbReference type="EMBL" id="ABJB010587237">
    <property type="status" value="NOT_ANNOTATED_CDS"/>
    <property type="molecule type" value="Genomic_DNA"/>
</dbReference>
<dbReference type="GO" id="GO:0003723">
    <property type="term" value="F:RNA binding"/>
    <property type="evidence" value="ECO:0007669"/>
    <property type="project" value="InterPro"/>
</dbReference>
<evidence type="ECO:0000259" key="1">
    <source>
        <dbReference type="Pfam" id="PF00333"/>
    </source>
</evidence>
<organism>
    <name type="scientific">Ixodes scapularis</name>
    <name type="common">Black-legged tick</name>
    <name type="synonym">Deer tick</name>
    <dbReference type="NCBI Taxonomy" id="6945"/>
    <lineage>
        <taxon>Eukaryota</taxon>
        <taxon>Metazoa</taxon>
        <taxon>Ecdysozoa</taxon>
        <taxon>Arthropoda</taxon>
        <taxon>Chelicerata</taxon>
        <taxon>Arachnida</taxon>
        <taxon>Acari</taxon>
        <taxon>Parasitiformes</taxon>
        <taxon>Ixodida</taxon>
        <taxon>Ixodoidea</taxon>
        <taxon>Ixodidae</taxon>
        <taxon>Ixodinae</taxon>
        <taxon>Ixodes</taxon>
    </lineage>
</organism>
<dbReference type="GO" id="GO:0006412">
    <property type="term" value="P:translation"/>
    <property type="evidence" value="ECO:0007669"/>
    <property type="project" value="InterPro"/>
</dbReference>
<proteinExistence type="predicted"/>
<dbReference type="OrthoDB" id="10253125at2759"/>
<dbReference type="InterPro" id="IPR014721">
    <property type="entry name" value="Ribsml_uS5_D2-typ_fold_subgr"/>
</dbReference>
<accession>B7PWF0</accession>
<feature type="domain" description="S5 DRBM" evidence="1">
    <location>
        <begin position="76"/>
        <end position="108"/>
    </location>
</feature>
<name>B7PWF0_IXOSC</name>
<dbReference type="Gene3D" id="3.30.160.20">
    <property type="match status" value="1"/>
</dbReference>
<reference evidence="3" key="2">
    <citation type="submission" date="2020-05" db="UniProtKB">
        <authorList>
            <consortium name="EnsemblMetazoa"/>
        </authorList>
    </citation>
    <scope>IDENTIFICATION</scope>
    <source>
        <strain evidence="3">wikel</strain>
    </source>
</reference>
<dbReference type="VEuPathDB" id="VectorBase:ISCP_009968"/>
<dbReference type="GO" id="GO:0005840">
    <property type="term" value="C:ribosome"/>
    <property type="evidence" value="ECO:0007669"/>
    <property type="project" value="UniProtKB-KW"/>
</dbReference>
<evidence type="ECO:0000313" key="2">
    <source>
        <dbReference type="EMBL" id="EEC10922.1"/>
    </source>
</evidence>
<dbReference type="EnsemblMetazoa" id="ISCW007337-RA">
    <property type="protein sequence ID" value="ISCW007337-PA"/>
    <property type="gene ID" value="ISCW007337"/>
</dbReference>
<evidence type="ECO:0000313" key="4">
    <source>
        <dbReference type="Proteomes" id="UP000001555"/>
    </source>
</evidence>
<sequence>MYGRYVEIVVDLGRPAEYDLGHKVLGASAVGADGGRKFAAPDSPGYEKPDPSPAAVDLRMSAVYCLGHEKLSASAEGAVGLGVKCSKEAATGIREALILAKLFVIPVRRGYWGKKIGKPHNAPCKGTGRVAACWCS</sequence>
<keyword evidence="2" id="KW-0689">Ribosomal protein</keyword>